<keyword evidence="2" id="KW-0812">Transmembrane</keyword>
<dbReference type="Proteomes" id="UP000541558">
    <property type="component" value="Unassembled WGS sequence"/>
</dbReference>
<keyword evidence="2" id="KW-0472">Membrane</keyword>
<proteinExistence type="predicted"/>
<comment type="caution">
    <text evidence="3">The sequence shown here is derived from an EMBL/GenBank/DDBJ whole genome shotgun (WGS) entry which is preliminary data.</text>
</comment>
<feature type="compositionally biased region" description="Basic and acidic residues" evidence="1">
    <location>
        <begin position="190"/>
        <end position="200"/>
    </location>
</feature>
<gene>
    <name evidence="3" type="ORF">D9611_000528</name>
</gene>
<dbReference type="OrthoDB" id="10390570at2759"/>
<evidence type="ECO:0000313" key="4">
    <source>
        <dbReference type="Proteomes" id="UP000541558"/>
    </source>
</evidence>
<protein>
    <submittedName>
        <fullName evidence="3">Uncharacterized protein</fullName>
    </submittedName>
</protein>
<feature type="compositionally biased region" description="Basic and acidic residues" evidence="1">
    <location>
        <begin position="237"/>
        <end position="258"/>
    </location>
</feature>
<feature type="compositionally biased region" description="Low complexity" evidence="1">
    <location>
        <begin position="217"/>
        <end position="235"/>
    </location>
</feature>
<dbReference type="AlphaFoldDB" id="A0A8H5BP42"/>
<feature type="transmembrane region" description="Helical" evidence="2">
    <location>
        <begin position="39"/>
        <end position="62"/>
    </location>
</feature>
<evidence type="ECO:0000256" key="1">
    <source>
        <dbReference type="SAM" id="MobiDB-lite"/>
    </source>
</evidence>
<organism evidence="3 4">
    <name type="scientific">Ephemerocybe angulata</name>
    <dbReference type="NCBI Taxonomy" id="980116"/>
    <lineage>
        <taxon>Eukaryota</taxon>
        <taxon>Fungi</taxon>
        <taxon>Dikarya</taxon>
        <taxon>Basidiomycota</taxon>
        <taxon>Agaricomycotina</taxon>
        <taxon>Agaricomycetes</taxon>
        <taxon>Agaricomycetidae</taxon>
        <taxon>Agaricales</taxon>
        <taxon>Agaricineae</taxon>
        <taxon>Psathyrellaceae</taxon>
        <taxon>Ephemerocybe</taxon>
    </lineage>
</organism>
<accession>A0A8H5BP42</accession>
<reference evidence="3 4" key="1">
    <citation type="journal article" date="2020" name="ISME J.">
        <title>Uncovering the hidden diversity of litter-decomposition mechanisms in mushroom-forming fungi.</title>
        <authorList>
            <person name="Floudas D."/>
            <person name="Bentzer J."/>
            <person name="Ahren D."/>
            <person name="Johansson T."/>
            <person name="Persson P."/>
            <person name="Tunlid A."/>
        </authorList>
    </citation>
    <scope>NUCLEOTIDE SEQUENCE [LARGE SCALE GENOMIC DNA]</scope>
    <source>
        <strain evidence="3 4">CBS 175.51</strain>
    </source>
</reference>
<name>A0A8H5BP42_9AGAR</name>
<feature type="region of interest" description="Disordered" evidence="1">
    <location>
        <begin position="188"/>
        <end position="301"/>
    </location>
</feature>
<dbReference type="EMBL" id="JAACJK010000163">
    <property type="protein sequence ID" value="KAF5326003.1"/>
    <property type="molecule type" value="Genomic_DNA"/>
</dbReference>
<sequence length="301" mass="32724">MLLHASSPFPLIFGSRMPPSAMLRRALGKANEPMQPVKVAGIVLGVVLGVLTLLSLTCLVVWRKVKARRRARAIASEGVPLETSERAAQLSVTPRAFTIRQPGPERPGKLSYTTPSTFDSIATIVQTQSKHSETRKASQPRSCAQVLFNQLDVLLASAPQPKGWPSYSPEGLQIEQMRRKIALLMDEDMKEEKRQSESHARRAVSFAAVPQPEPEPSGSGNAVAGSSSGTGTAAGQERAEEVQRLVEEVEKLTSAERRFSRKTQQRVEKLQSRIASLTDAPGTRVATESPPGALEESKVEK</sequence>
<keyword evidence="4" id="KW-1185">Reference proteome</keyword>
<evidence type="ECO:0000256" key="2">
    <source>
        <dbReference type="SAM" id="Phobius"/>
    </source>
</evidence>
<evidence type="ECO:0000313" key="3">
    <source>
        <dbReference type="EMBL" id="KAF5326003.1"/>
    </source>
</evidence>
<keyword evidence="2" id="KW-1133">Transmembrane helix</keyword>